<keyword evidence="5 6" id="KW-0472">Membrane</keyword>
<feature type="transmembrane region" description="Helical" evidence="6">
    <location>
        <begin position="144"/>
        <end position="161"/>
    </location>
</feature>
<proteinExistence type="predicted"/>
<evidence type="ECO:0000256" key="1">
    <source>
        <dbReference type="ARBA" id="ARBA00004651"/>
    </source>
</evidence>
<dbReference type="RefSeq" id="WP_386436099.1">
    <property type="nucleotide sequence ID" value="NZ_JBHSBB010000029.1"/>
</dbReference>
<dbReference type="Proteomes" id="UP001595765">
    <property type="component" value="Unassembled WGS sequence"/>
</dbReference>
<evidence type="ECO:0000313" key="7">
    <source>
        <dbReference type="EMBL" id="MFC4035699.1"/>
    </source>
</evidence>
<evidence type="ECO:0000256" key="6">
    <source>
        <dbReference type="SAM" id="Phobius"/>
    </source>
</evidence>
<dbReference type="Pfam" id="PF03631">
    <property type="entry name" value="Virul_fac_BrkB"/>
    <property type="match status" value="1"/>
</dbReference>
<evidence type="ECO:0000256" key="5">
    <source>
        <dbReference type="ARBA" id="ARBA00023136"/>
    </source>
</evidence>
<sequence length="251" mass="27336">MVRRGIELELMSRSLGFAALALLTLVPLLLLIAAVDPGSGLGAGQWLVRVLGVSESSRGPITELFGNPAEALRRTTAFGIAALAVFGLSFGSTLKTGYEKAWGLAPAKWRSAWRHVLWLAVLIGFLILSIKITTPTGNTAEQTWSGAGELVLSLLFFWWSQRFLLNQRVLWRALLPSSVATALGLLGLHIFSILVFSPLLASNAVTYGPFGTVLVLQSWLVGVGFVVYGGAMLGRAFHEHQVRRRTIRERR</sequence>
<feature type="transmembrane region" description="Helical" evidence="6">
    <location>
        <begin position="75"/>
        <end position="94"/>
    </location>
</feature>
<keyword evidence="4 6" id="KW-1133">Transmembrane helix</keyword>
<gene>
    <name evidence="7" type="ORF">ACFO3J_30140</name>
</gene>
<dbReference type="EMBL" id="JBHSBB010000029">
    <property type="protein sequence ID" value="MFC4035699.1"/>
    <property type="molecule type" value="Genomic_DNA"/>
</dbReference>
<dbReference type="InterPro" id="IPR017039">
    <property type="entry name" value="Virul_fac_BrkB"/>
</dbReference>
<protein>
    <submittedName>
        <fullName evidence="7">YhjD/YihY/BrkB family envelope integrity protein</fullName>
    </submittedName>
</protein>
<feature type="transmembrane region" description="Helical" evidence="6">
    <location>
        <begin position="216"/>
        <end position="238"/>
    </location>
</feature>
<keyword evidence="8" id="KW-1185">Reference proteome</keyword>
<comment type="caution">
    <text evidence="7">The sequence shown here is derived from an EMBL/GenBank/DDBJ whole genome shotgun (WGS) entry which is preliminary data.</text>
</comment>
<evidence type="ECO:0000256" key="4">
    <source>
        <dbReference type="ARBA" id="ARBA00022989"/>
    </source>
</evidence>
<evidence type="ECO:0000256" key="3">
    <source>
        <dbReference type="ARBA" id="ARBA00022692"/>
    </source>
</evidence>
<feature type="transmembrane region" description="Helical" evidence="6">
    <location>
        <begin position="173"/>
        <end position="196"/>
    </location>
</feature>
<feature type="transmembrane region" description="Helical" evidence="6">
    <location>
        <begin position="115"/>
        <end position="132"/>
    </location>
</feature>
<evidence type="ECO:0000256" key="2">
    <source>
        <dbReference type="ARBA" id="ARBA00022475"/>
    </source>
</evidence>
<name>A0ABV8HZL0_9ACTN</name>
<keyword evidence="3 6" id="KW-0812">Transmembrane</keyword>
<comment type="subcellular location">
    <subcellularLocation>
        <location evidence="1">Cell membrane</location>
        <topology evidence="1">Multi-pass membrane protein</topology>
    </subcellularLocation>
</comment>
<accession>A0ABV8HZL0</accession>
<keyword evidence="2" id="KW-1003">Cell membrane</keyword>
<organism evidence="7 8">
    <name type="scientific">Streptomyces polygonati</name>
    <dbReference type="NCBI Taxonomy" id="1617087"/>
    <lineage>
        <taxon>Bacteria</taxon>
        <taxon>Bacillati</taxon>
        <taxon>Actinomycetota</taxon>
        <taxon>Actinomycetes</taxon>
        <taxon>Kitasatosporales</taxon>
        <taxon>Streptomycetaceae</taxon>
        <taxon>Streptomyces</taxon>
    </lineage>
</organism>
<reference evidence="8" key="1">
    <citation type="journal article" date="2019" name="Int. J. Syst. Evol. Microbiol.">
        <title>The Global Catalogue of Microorganisms (GCM) 10K type strain sequencing project: providing services to taxonomists for standard genome sequencing and annotation.</title>
        <authorList>
            <consortium name="The Broad Institute Genomics Platform"/>
            <consortium name="The Broad Institute Genome Sequencing Center for Infectious Disease"/>
            <person name="Wu L."/>
            <person name="Ma J."/>
        </authorList>
    </citation>
    <scope>NUCLEOTIDE SEQUENCE [LARGE SCALE GENOMIC DNA]</scope>
    <source>
        <strain evidence="8">CGMCC 4.7237</strain>
    </source>
</reference>
<evidence type="ECO:0000313" key="8">
    <source>
        <dbReference type="Proteomes" id="UP001595765"/>
    </source>
</evidence>